<comment type="caution">
    <text evidence="1">The sequence shown here is derived from an EMBL/GenBank/DDBJ whole genome shotgun (WGS) entry which is preliminary data.</text>
</comment>
<accession>A0A151MX18</accession>
<evidence type="ECO:0000313" key="1">
    <source>
        <dbReference type="EMBL" id="KYO29050.1"/>
    </source>
</evidence>
<dbReference type="EMBL" id="AKHW03004724">
    <property type="protein sequence ID" value="KYO29050.1"/>
    <property type="molecule type" value="Genomic_DNA"/>
</dbReference>
<sequence>MSVTYGSRNVAEAGKYKRLRKFSVQTKRTPVDRTEGHPCYSQKGRNEEEAELLGAAGLFLFPVSPTLRMLLTRFMKIFKMALQFQMADIFKLPNIFQVGKIHFLMQQW</sequence>
<gene>
    <name evidence="1" type="ORF">Y1Q_0009859</name>
</gene>
<name>A0A151MX18_ALLMI</name>
<dbReference type="Proteomes" id="UP000050525">
    <property type="component" value="Unassembled WGS sequence"/>
</dbReference>
<keyword evidence="2" id="KW-1185">Reference proteome</keyword>
<protein>
    <submittedName>
        <fullName evidence="1">Uncharacterized protein</fullName>
    </submittedName>
</protein>
<evidence type="ECO:0000313" key="2">
    <source>
        <dbReference type="Proteomes" id="UP000050525"/>
    </source>
</evidence>
<proteinExistence type="predicted"/>
<reference evidence="1 2" key="1">
    <citation type="journal article" date="2012" name="Genome Biol.">
        <title>Sequencing three crocodilian genomes to illuminate the evolution of archosaurs and amniotes.</title>
        <authorList>
            <person name="St John J.A."/>
            <person name="Braun E.L."/>
            <person name="Isberg S.R."/>
            <person name="Miles L.G."/>
            <person name="Chong A.Y."/>
            <person name="Gongora J."/>
            <person name="Dalzell P."/>
            <person name="Moran C."/>
            <person name="Bed'hom B."/>
            <person name="Abzhanov A."/>
            <person name="Burgess S.C."/>
            <person name="Cooksey A.M."/>
            <person name="Castoe T.A."/>
            <person name="Crawford N.G."/>
            <person name="Densmore L.D."/>
            <person name="Drew J.C."/>
            <person name="Edwards S.V."/>
            <person name="Faircloth B.C."/>
            <person name="Fujita M.K."/>
            <person name="Greenwold M.J."/>
            <person name="Hoffmann F.G."/>
            <person name="Howard J.M."/>
            <person name="Iguchi T."/>
            <person name="Janes D.E."/>
            <person name="Khan S.Y."/>
            <person name="Kohno S."/>
            <person name="de Koning A.J."/>
            <person name="Lance S.L."/>
            <person name="McCarthy F.M."/>
            <person name="McCormack J.E."/>
            <person name="Merchant M.E."/>
            <person name="Peterson D.G."/>
            <person name="Pollock D.D."/>
            <person name="Pourmand N."/>
            <person name="Raney B.J."/>
            <person name="Roessler K.A."/>
            <person name="Sanford J.R."/>
            <person name="Sawyer R.H."/>
            <person name="Schmidt C.J."/>
            <person name="Triplett E.W."/>
            <person name="Tuberville T.D."/>
            <person name="Venegas-Anaya M."/>
            <person name="Howard J.T."/>
            <person name="Jarvis E.D."/>
            <person name="Guillette L.J.Jr."/>
            <person name="Glenn T.C."/>
            <person name="Green R.E."/>
            <person name="Ray D.A."/>
        </authorList>
    </citation>
    <scope>NUCLEOTIDE SEQUENCE [LARGE SCALE GENOMIC DNA]</scope>
    <source>
        <strain evidence="1">KSC_2009_1</strain>
    </source>
</reference>
<dbReference type="AlphaFoldDB" id="A0A151MX18"/>
<organism evidence="1 2">
    <name type="scientific">Alligator mississippiensis</name>
    <name type="common">American alligator</name>
    <dbReference type="NCBI Taxonomy" id="8496"/>
    <lineage>
        <taxon>Eukaryota</taxon>
        <taxon>Metazoa</taxon>
        <taxon>Chordata</taxon>
        <taxon>Craniata</taxon>
        <taxon>Vertebrata</taxon>
        <taxon>Euteleostomi</taxon>
        <taxon>Archelosauria</taxon>
        <taxon>Archosauria</taxon>
        <taxon>Crocodylia</taxon>
        <taxon>Alligatoridae</taxon>
        <taxon>Alligatorinae</taxon>
        <taxon>Alligator</taxon>
    </lineage>
</organism>